<comment type="similarity">
    <text evidence="1 5">Belongs to the 5-formyltetrahydrofolate cyclo-ligase family.</text>
</comment>
<dbReference type="Proteomes" id="UP000235460">
    <property type="component" value="Unassembled WGS sequence"/>
</dbReference>
<dbReference type="Pfam" id="PF01812">
    <property type="entry name" value="5-FTHF_cyc-lig"/>
    <property type="match status" value="1"/>
</dbReference>
<keyword evidence="5" id="KW-0460">Magnesium</keyword>
<feature type="binding site" evidence="4">
    <location>
        <begin position="6"/>
        <end position="10"/>
    </location>
    <ligand>
        <name>ATP</name>
        <dbReference type="ChEBI" id="CHEBI:30616"/>
    </ligand>
</feature>
<dbReference type="AlphaFoldDB" id="A0A2N7PNF2"/>
<dbReference type="PANTHER" id="PTHR23407:SF1">
    <property type="entry name" value="5-FORMYLTETRAHYDROFOLATE CYCLO-LIGASE"/>
    <property type="match status" value="1"/>
</dbReference>
<gene>
    <name evidence="6" type="ORF">C0190_04155</name>
</gene>
<feature type="binding site" evidence="4">
    <location>
        <position position="57"/>
    </location>
    <ligand>
        <name>substrate</name>
    </ligand>
</feature>
<organism evidence="6 7">
    <name type="scientific">Thermodesulfobacterium geofontis</name>
    <dbReference type="NCBI Taxonomy" id="1295609"/>
    <lineage>
        <taxon>Bacteria</taxon>
        <taxon>Pseudomonadati</taxon>
        <taxon>Thermodesulfobacteriota</taxon>
        <taxon>Thermodesulfobacteria</taxon>
        <taxon>Thermodesulfobacteriales</taxon>
        <taxon>Thermodesulfobacteriaceae</taxon>
        <taxon>Thermodesulfobacterium</taxon>
    </lineage>
</organism>
<comment type="cofactor">
    <cofactor evidence="5">
        <name>Mg(2+)</name>
        <dbReference type="ChEBI" id="CHEBI:18420"/>
    </cofactor>
</comment>
<dbReference type="GO" id="GO:0035999">
    <property type="term" value="P:tetrahydrofolate interconversion"/>
    <property type="evidence" value="ECO:0007669"/>
    <property type="project" value="TreeGrafter"/>
</dbReference>
<keyword evidence="3 4" id="KW-0067">ATP-binding</keyword>
<dbReference type="InterPro" id="IPR024185">
    <property type="entry name" value="FTHF_cligase-like_sf"/>
</dbReference>
<dbReference type="InterPro" id="IPR037171">
    <property type="entry name" value="NagB/RpiA_transferase-like"/>
</dbReference>
<keyword evidence="6" id="KW-0436">Ligase</keyword>
<dbReference type="GO" id="GO:0005524">
    <property type="term" value="F:ATP binding"/>
    <property type="evidence" value="ECO:0007669"/>
    <property type="project" value="UniProtKB-KW"/>
</dbReference>
<protein>
    <recommendedName>
        <fullName evidence="5">5-formyltetrahydrofolate cyclo-ligase</fullName>
        <ecNumber evidence="5">6.3.3.2</ecNumber>
    </recommendedName>
</protein>
<comment type="catalytic activity">
    <reaction evidence="5">
        <text>(6S)-5-formyl-5,6,7,8-tetrahydrofolate + ATP = (6R)-5,10-methenyltetrahydrofolate + ADP + phosphate</text>
        <dbReference type="Rhea" id="RHEA:10488"/>
        <dbReference type="ChEBI" id="CHEBI:30616"/>
        <dbReference type="ChEBI" id="CHEBI:43474"/>
        <dbReference type="ChEBI" id="CHEBI:57455"/>
        <dbReference type="ChEBI" id="CHEBI:57457"/>
        <dbReference type="ChEBI" id="CHEBI:456216"/>
        <dbReference type="EC" id="6.3.3.2"/>
    </reaction>
</comment>
<dbReference type="SUPFAM" id="SSF100950">
    <property type="entry name" value="NagB/RpiA/CoA transferase-like"/>
    <property type="match status" value="1"/>
</dbReference>
<dbReference type="GO" id="GO:0009396">
    <property type="term" value="P:folic acid-containing compound biosynthetic process"/>
    <property type="evidence" value="ECO:0007669"/>
    <property type="project" value="TreeGrafter"/>
</dbReference>
<sequence>MEISSKSQIRIFIFELRKKYSSEILKKFSLQICKFIEGLPLYKKAKSIVFYFAKEKEVSLEYLIGKAFLEGKKVFLPKTWLEEKTLTFHQIFSFADLKPGPFELLEPPSKNPELKPENFEILFVPGVAFDLEKGRIGYGGGFYDKILCKTKAFKIGVAFSFQIFEKLPLEKYDQKVDIIVTEKGIINELKN</sequence>
<evidence type="ECO:0000256" key="4">
    <source>
        <dbReference type="PIRSR" id="PIRSR006806-1"/>
    </source>
</evidence>
<dbReference type="EC" id="6.3.3.2" evidence="5"/>
<keyword evidence="5" id="KW-0479">Metal-binding</keyword>
<dbReference type="GO" id="GO:0030272">
    <property type="term" value="F:5-formyltetrahydrofolate cyclo-ligase activity"/>
    <property type="evidence" value="ECO:0007669"/>
    <property type="project" value="UniProtKB-EC"/>
</dbReference>
<evidence type="ECO:0000256" key="1">
    <source>
        <dbReference type="ARBA" id="ARBA00010638"/>
    </source>
</evidence>
<evidence type="ECO:0000313" key="7">
    <source>
        <dbReference type="Proteomes" id="UP000235460"/>
    </source>
</evidence>
<name>A0A2N7PNF2_9BACT</name>
<dbReference type="Gene3D" id="3.40.50.10420">
    <property type="entry name" value="NagB/RpiA/CoA transferase-like"/>
    <property type="match status" value="1"/>
</dbReference>
<proteinExistence type="inferred from homology"/>
<comment type="caution">
    <text evidence="6">The sequence shown here is derived from an EMBL/GenBank/DDBJ whole genome shotgun (WGS) entry which is preliminary data.</text>
</comment>
<dbReference type="InterPro" id="IPR002698">
    <property type="entry name" value="FTHF_cligase"/>
</dbReference>
<dbReference type="PANTHER" id="PTHR23407">
    <property type="entry name" value="ATPASE INHIBITOR/5-FORMYLTETRAHYDROFOLATE CYCLO-LIGASE"/>
    <property type="match status" value="1"/>
</dbReference>
<dbReference type="GO" id="GO:0046872">
    <property type="term" value="F:metal ion binding"/>
    <property type="evidence" value="ECO:0007669"/>
    <property type="project" value="UniProtKB-KW"/>
</dbReference>
<evidence type="ECO:0000256" key="3">
    <source>
        <dbReference type="ARBA" id="ARBA00022840"/>
    </source>
</evidence>
<evidence type="ECO:0000313" key="6">
    <source>
        <dbReference type="EMBL" id="PMP67003.1"/>
    </source>
</evidence>
<dbReference type="PIRSF" id="PIRSF006806">
    <property type="entry name" value="FTHF_cligase"/>
    <property type="match status" value="1"/>
</dbReference>
<keyword evidence="2 4" id="KW-0547">Nucleotide-binding</keyword>
<reference evidence="6 7" key="1">
    <citation type="submission" date="2018-01" db="EMBL/GenBank/DDBJ databases">
        <title>Metagenomic assembled genomes from two thermal pools in the Uzon Caldera, Kamchatka, Russia.</title>
        <authorList>
            <person name="Wilkins L."/>
            <person name="Ettinger C."/>
        </authorList>
    </citation>
    <scope>NUCLEOTIDE SEQUENCE [LARGE SCALE GENOMIC DNA]</scope>
    <source>
        <strain evidence="6">ZAV-08</strain>
    </source>
</reference>
<evidence type="ECO:0000256" key="5">
    <source>
        <dbReference type="RuleBase" id="RU361279"/>
    </source>
</evidence>
<dbReference type="EMBL" id="PNIK01000061">
    <property type="protein sequence ID" value="PMP67003.1"/>
    <property type="molecule type" value="Genomic_DNA"/>
</dbReference>
<evidence type="ECO:0000256" key="2">
    <source>
        <dbReference type="ARBA" id="ARBA00022741"/>
    </source>
</evidence>
<feature type="binding site" evidence="4">
    <location>
        <begin position="135"/>
        <end position="143"/>
    </location>
    <ligand>
        <name>ATP</name>
        <dbReference type="ChEBI" id="CHEBI:30616"/>
    </ligand>
</feature>
<accession>A0A2N7PNF2</accession>
<dbReference type="NCBIfam" id="TIGR02727">
    <property type="entry name" value="MTHFS_bact"/>
    <property type="match status" value="1"/>
</dbReference>